<dbReference type="SMART" id="SM00595">
    <property type="entry name" value="MADF"/>
    <property type="match status" value="1"/>
</dbReference>
<dbReference type="Pfam" id="PF10545">
    <property type="entry name" value="MADF_DNA_bdg"/>
    <property type="match status" value="1"/>
</dbReference>
<evidence type="ECO:0000313" key="4">
    <source>
        <dbReference type="Proteomes" id="UP001176940"/>
    </source>
</evidence>
<feature type="region of interest" description="Disordered" evidence="1">
    <location>
        <begin position="258"/>
        <end position="292"/>
    </location>
</feature>
<dbReference type="PROSITE" id="PS51029">
    <property type="entry name" value="MADF"/>
    <property type="match status" value="1"/>
</dbReference>
<feature type="compositionally biased region" description="Basic residues" evidence="1">
    <location>
        <begin position="65"/>
        <end position="75"/>
    </location>
</feature>
<reference evidence="3" key="1">
    <citation type="submission" date="2023-07" db="EMBL/GenBank/DDBJ databases">
        <authorList>
            <person name="Stuckert A."/>
        </authorList>
    </citation>
    <scope>NUCLEOTIDE SEQUENCE</scope>
</reference>
<sequence length="524" mass="59324">MKTRSQRGCSSPHYSQHCPEDNDNVLQYDPDDSDLARIKVEIKSEEEEFYVMSNQQSREEETPKTKGKSGKKTSSRKSSYGGKRRGRMATPRKVYRRMDMDVGTLISEDKVLLRPLPSFIPKVVSKFHLNEDIVLPSFCPALTHPLERSLNKLHLIRAVQARPLLWDKGSFGYTDRHRRDRAWIDICQILYPDWGGYSHPQQGVIEDDVRQRWKSVRDRFLKERRQAIRSGISPSKRRKMPFYDELLFIMPNCEPWTSQGSYQETESLAESPAAYDQQQMESESTPSTSAAPIQQVKVDLEDQVESSWLATPPSPVEETSAATTKIAAVTISSVSPVPVVIPATRPMLPTRTASIRGRSRRALRLTDRHLEGERESMSPNWRVEGNDRFDFFGFGLASHCRQMRPEHQDDFMSFVHAAAGLYDTAESLPDLGDLINTLRWASGLRELPPRSLPRPRVKSISIQTDPVNFSALQPPPAQPTTGSQLLSTFYQCPPTPYTSSGPTESQPTSSSTSPDYSNPPYTSF</sequence>
<feature type="region of interest" description="Disordered" evidence="1">
    <location>
        <begin position="1"/>
        <end position="32"/>
    </location>
</feature>
<feature type="region of interest" description="Disordered" evidence="1">
    <location>
        <begin position="49"/>
        <end position="90"/>
    </location>
</feature>
<keyword evidence="4" id="KW-1185">Reference proteome</keyword>
<feature type="compositionally biased region" description="Polar residues" evidence="1">
    <location>
        <begin position="1"/>
        <end position="14"/>
    </location>
</feature>
<evidence type="ECO:0000259" key="2">
    <source>
        <dbReference type="PROSITE" id="PS51029"/>
    </source>
</evidence>
<dbReference type="PANTHER" id="PTHR12243:SF67">
    <property type="entry name" value="COREPRESSOR OF PANGOLIN, ISOFORM A-RELATED"/>
    <property type="match status" value="1"/>
</dbReference>
<evidence type="ECO:0000313" key="3">
    <source>
        <dbReference type="EMBL" id="CAJ0953000.1"/>
    </source>
</evidence>
<protein>
    <recommendedName>
        <fullName evidence="2">MADF domain-containing protein</fullName>
    </recommendedName>
</protein>
<dbReference type="EMBL" id="CAUEEQ010036033">
    <property type="protein sequence ID" value="CAJ0953000.1"/>
    <property type="molecule type" value="Genomic_DNA"/>
</dbReference>
<name>A0ABN9M0R8_9NEOB</name>
<proteinExistence type="predicted"/>
<dbReference type="InterPro" id="IPR006578">
    <property type="entry name" value="MADF-dom"/>
</dbReference>
<evidence type="ECO:0000256" key="1">
    <source>
        <dbReference type="SAM" id="MobiDB-lite"/>
    </source>
</evidence>
<feature type="compositionally biased region" description="Polar residues" evidence="1">
    <location>
        <begin position="479"/>
        <end position="490"/>
    </location>
</feature>
<dbReference type="PANTHER" id="PTHR12243">
    <property type="entry name" value="MADF DOMAIN TRANSCRIPTION FACTOR"/>
    <property type="match status" value="1"/>
</dbReference>
<organism evidence="3 4">
    <name type="scientific">Ranitomeya imitator</name>
    <name type="common">mimic poison frog</name>
    <dbReference type="NCBI Taxonomy" id="111125"/>
    <lineage>
        <taxon>Eukaryota</taxon>
        <taxon>Metazoa</taxon>
        <taxon>Chordata</taxon>
        <taxon>Craniata</taxon>
        <taxon>Vertebrata</taxon>
        <taxon>Euteleostomi</taxon>
        <taxon>Amphibia</taxon>
        <taxon>Batrachia</taxon>
        <taxon>Anura</taxon>
        <taxon>Neobatrachia</taxon>
        <taxon>Hyloidea</taxon>
        <taxon>Dendrobatidae</taxon>
        <taxon>Dendrobatinae</taxon>
        <taxon>Ranitomeya</taxon>
    </lineage>
</organism>
<dbReference type="Proteomes" id="UP001176940">
    <property type="component" value="Unassembled WGS sequence"/>
</dbReference>
<feature type="region of interest" description="Disordered" evidence="1">
    <location>
        <begin position="467"/>
        <end position="524"/>
    </location>
</feature>
<feature type="domain" description="MADF" evidence="2">
    <location>
        <begin position="154"/>
        <end position="254"/>
    </location>
</feature>
<accession>A0ABN9M0R8</accession>
<feature type="compositionally biased region" description="Polar residues" evidence="1">
    <location>
        <begin position="276"/>
        <end position="292"/>
    </location>
</feature>
<feature type="compositionally biased region" description="Polar residues" evidence="1">
    <location>
        <begin position="258"/>
        <end position="268"/>
    </location>
</feature>
<gene>
    <name evidence="3" type="ORF">RIMI_LOCUS14139587</name>
</gene>
<dbReference type="InterPro" id="IPR039353">
    <property type="entry name" value="TF_Adf1"/>
</dbReference>
<feature type="compositionally biased region" description="Low complexity" evidence="1">
    <location>
        <begin position="498"/>
        <end position="524"/>
    </location>
</feature>
<comment type="caution">
    <text evidence="3">The sequence shown here is derived from an EMBL/GenBank/DDBJ whole genome shotgun (WGS) entry which is preliminary data.</text>
</comment>